<dbReference type="Proteomes" id="UP000087766">
    <property type="component" value="Unplaced"/>
</dbReference>
<sequence length="319" mass="35303">MEAEKRKKQQQPSSKGPVFSRNNPSPRATPYSRPMSSSGPSALVVRPVNYARSSGQPGSVNCFICGGPHFMKDCPKQGNAKYCVRCRRNGHWERECNMGDRAFSRPPNIGRFQQGGGRARAAGRVYAITGAEASTPSNLITNTCLLHGMPCCVLFDSRATHSFISKACVDRLGLAEREMQLDLVVSTPVVGEVRTSIVCVRCPIEVEGYKFKVNLICLPLQDLEVILGMDWLTSNHILIDCGKKKLIFPREEEKLTLTLGQIKEDLIEGAMSFFILTYMDVSGADRSVGDRSVIDEFLDVFPEEVSGLPHQERLSFPLT</sequence>
<dbReference type="InterPro" id="IPR032567">
    <property type="entry name" value="RTL1-rel"/>
</dbReference>
<dbReference type="AlphaFoldDB" id="A0A3Q0EPQ6"/>
<reference evidence="4" key="1">
    <citation type="submission" date="2025-08" db="UniProtKB">
        <authorList>
            <consortium name="RefSeq"/>
        </authorList>
    </citation>
    <scope>IDENTIFICATION</scope>
    <source>
        <tissue evidence="4">Leaf</tissue>
    </source>
</reference>
<dbReference type="PANTHER" id="PTHR15503:SF45">
    <property type="entry name" value="RNA-DIRECTED DNA POLYMERASE HOMOLOG"/>
    <property type="match status" value="1"/>
</dbReference>
<feature type="domain" description="CCHC-type" evidence="2">
    <location>
        <begin position="82"/>
        <end position="98"/>
    </location>
</feature>
<dbReference type="GO" id="GO:0008270">
    <property type="term" value="F:zinc ion binding"/>
    <property type="evidence" value="ECO:0007669"/>
    <property type="project" value="InterPro"/>
</dbReference>
<dbReference type="OrthoDB" id="1436782at2759"/>
<evidence type="ECO:0000313" key="4">
    <source>
        <dbReference type="RefSeq" id="XP_022633081.1"/>
    </source>
</evidence>
<dbReference type="SMART" id="SM00343">
    <property type="entry name" value="ZnF_C2HC"/>
    <property type="match status" value="2"/>
</dbReference>
<dbReference type="SUPFAM" id="SSF57756">
    <property type="entry name" value="Retrovirus zinc finger-like domains"/>
    <property type="match status" value="1"/>
</dbReference>
<dbReference type="STRING" id="3916.A0A3Q0EPQ6"/>
<feature type="region of interest" description="Disordered" evidence="1">
    <location>
        <begin position="1"/>
        <end position="41"/>
    </location>
</feature>
<dbReference type="InterPro" id="IPR036875">
    <property type="entry name" value="Znf_CCHC_sf"/>
</dbReference>
<dbReference type="InterPro" id="IPR021109">
    <property type="entry name" value="Peptidase_aspartic_dom_sf"/>
</dbReference>
<dbReference type="GO" id="GO:0003676">
    <property type="term" value="F:nucleic acid binding"/>
    <property type="evidence" value="ECO:0007669"/>
    <property type="project" value="InterPro"/>
</dbReference>
<protein>
    <submittedName>
        <fullName evidence="4">Uncharacterized protein LOC111241024</fullName>
    </submittedName>
</protein>
<organism evidence="3 4">
    <name type="scientific">Vigna radiata var. radiata</name>
    <name type="common">Mung bean</name>
    <name type="synonym">Phaseolus aureus</name>
    <dbReference type="NCBI Taxonomy" id="3916"/>
    <lineage>
        <taxon>Eukaryota</taxon>
        <taxon>Viridiplantae</taxon>
        <taxon>Streptophyta</taxon>
        <taxon>Embryophyta</taxon>
        <taxon>Tracheophyta</taxon>
        <taxon>Spermatophyta</taxon>
        <taxon>Magnoliopsida</taxon>
        <taxon>eudicotyledons</taxon>
        <taxon>Gunneridae</taxon>
        <taxon>Pentapetalae</taxon>
        <taxon>rosids</taxon>
        <taxon>fabids</taxon>
        <taxon>Fabales</taxon>
        <taxon>Fabaceae</taxon>
        <taxon>Papilionoideae</taxon>
        <taxon>50 kb inversion clade</taxon>
        <taxon>NPAAA clade</taxon>
        <taxon>indigoferoid/millettioid clade</taxon>
        <taxon>Phaseoleae</taxon>
        <taxon>Vigna</taxon>
    </lineage>
</organism>
<dbReference type="Gene3D" id="4.10.60.10">
    <property type="entry name" value="Zinc finger, CCHC-type"/>
    <property type="match status" value="1"/>
</dbReference>
<keyword evidence="3" id="KW-1185">Reference proteome</keyword>
<evidence type="ECO:0000313" key="3">
    <source>
        <dbReference type="Proteomes" id="UP000087766"/>
    </source>
</evidence>
<dbReference type="GeneID" id="111241024"/>
<gene>
    <name evidence="4" type="primary">LOC111241024</name>
</gene>
<dbReference type="InterPro" id="IPR001878">
    <property type="entry name" value="Znf_CCHC"/>
</dbReference>
<name>A0A3Q0EPQ6_VIGRR</name>
<dbReference type="SUPFAM" id="SSF50630">
    <property type="entry name" value="Acid proteases"/>
    <property type="match status" value="1"/>
</dbReference>
<dbReference type="PANTHER" id="PTHR15503">
    <property type="entry name" value="LDOC1 RELATED"/>
    <property type="match status" value="1"/>
</dbReference>
<evidence type="ECO:0000259" key="2">
    <source>
        <dbReference type="SMART" id="SM00343"/>
    </source>
</evidence>
<evidence type="ECO:0000256" key="1">
    <source>
        <dbReference type="SAM" id="MobiDB-lite"/>
    </source>
</evidence>
<feature type="compositionally biased region" description="Polar residues" evidence="1">
    <location>
        <begin position="10"/>
        <end position="26"/>
    </location>
</feature>
<feature type="domain" description="CCHC-type" evidence="2">
    <location>
        <begin position="61"/>
        <end position="76"/>
    </location>
</feature>
<dbReference type="RefSeq" id="XP_022633081.1">
    <property type="nucleotide sequence ID" value="XM_022777360.1"/>
</dbReference>
<dbReference type="Gene3D" id="2.40.70.10">
    <property type="entry name" value="Acid Proteases"/>
    <property type="match status" value="1"/>
</dbReference>
<proteinExistence type="predicted"/>
<accession>A0A3Q0EPQ6</accession>
<dbReference type="CDD" id="cd00303">
    <property type="entry name" value="retropepsin_like"/>
    <property type="match status" value="1"/>
</dbReference>
<dbReference type="KEGG" id="vra:111241024"/>
<dbReference type="Pfam" id="PF08284">
    <property type="entry name" value="RVP_2"/>
    <property type="match status" value="1"/>
</dbReference>